<dbReference type="Proteomes" id="UP000594688">
    <property type="component" value="Chromosome"/>
</dbReference>
<dbReference type="EMBL" id="CP048685">
    <property type="protein sequence ID" value="QPJ62060.1"/>
    <property type="molecule type" value="Genomic_DNA"/>
</dbReference>
<accession>A0A7T0FZZ6</accession>
<dbReference type="InterPro" id="IPR050696">
    <property type="entry name" value="FtsA/MreB"/>
</dbReference>
<sequence length="360" mass="39147">MFLTAKTPLLAIDIGSSSVKLAQLQGSGSRYELTAFGVMPLEPDAVTDGMVRDEEAVADALSRLVKAEKVDTRFAVSSLSGESVIIKKIQMPVLPDEELEESIAQEAEQYIPFEIDDVRLDYQKLDIQGGAGDEFGGLDEEEKEDILLVAVQNDLIDNRSDVLTAAGLKPVIIDLDVFAVSNALAIQRDLETMGGVAVVDLGNSFTHVNLLLDGISFFTRDIPLGGSVLTYQLGKDYGLDFNETEGLKQGIIPDSIDRQEVIDKIVDSFDGIIDEVQKSFEFFSSTSNSTIEQVFISGGGAMIPGVDNLLSDRLAVSVEVFNPLETVKINPRKFDRESINQMAPLASVVAGLATRRFDYI</sequence>
<organism evidence="2 3">
    <name type="scientific">Candidatus Nitronauta litoralis</name>
    <dbReference type="NCBI Taxonomy" id="2705533"/>
    <lineage>
        <taxon>Bacteria</taxon>
        <taxon>Pseudomonadati</taxon>
        <taxon>Nitrospinota/Tectimicrobiota group</taxon>
        <taxon>Nitrospinota</taxon>
        <taxon>Nitrospinia</taxon>
        <taxon>Nitrospinales</taxon>
        <taxon>Nitrospinaceae</taxon>
        <taxon>Candidatus Nitronauta</taxon>
    </lineage>
</organism>
<dbReference type="NCBIfam" id="TIGR01175">
    <property type="entry name" value="pilM"/>
    <property type="match status" value="1"/>
</dbReference>
<dbReference type="PIRSF" id="PIRSF019169">
    <property type="entry name" value="PilM"/>
    <property type="match status" value="1"/>
</dbReference>
<dbReference type="PANTHER" id="PTHR32432:SF3">
    <property type="entry name" value="ETHANOLAMINE UTILIZATION PROTEIN EUTJ"/>
    <property type="match status" value="1"/>
</dbReference>
<dbReference type="GO" id="GO:0051301">
    <property type="term" value="P:cell division"/>
    <property type="evidence" value="ECO:0007669"/>
    <property type="project" value="InterPro"/>
</dbReference>
<reference evidence="2 3" key="1">
    <citation type="submission" date="2020-02" db="EMBL/GenBank/DDBJ databases">
        <title>Genomic and physiological characterization of two novel Nitrospinaceae genera.</title>
        <authorList>
            <person name="Mueller A.J."/>
            <person name="Jung M.-Y."/>
            <person name="Strachan C.R."/>
            <person name="Herbold C.W."/>
            <person name="Kirkegaard R.H."/>
            <person name="Daims H."/>
        </authorList>
    </citation>
    <scope>NUCLEOTIDE SEQUENCE [LARGE SCALE GENOMIC DNA]</scope>
    <source>
        <strain evidence="2">EB</strain>
    </source>
</reference>
<dbReference type="InterPro" id="IPR005883">
    <property type="entry name" value="PilM"/>
</dbReference>
<evidence type="ECO:0000313" key="3">
    <source>
        <dbReference type="Proteomes" id="UP000594688"/>
    </source>
</evidence>
<gene>
    <name evidence="2" type="primary">pilM</name>
    <name evidence="2" type="ORF">G3M70_09335</name>
</gene>
<dbReference type="SUPFAM" id="SSF53067">
    <property type="entry name" value="Actin-like ATPase domain"/>
    <property type="match status" value="2"/>
</dbReference>
<evidence type="ECO:0000259" key="1">
    <source>
        <dbReference type="SMART" id="SM00842"/>
    </source>
</evidence>
<dbReference type="CDD" id="cd24049">
    <property type="entry name" value="ASKHA_NBD_PilM"/>
    <property type="match status" value="1"/>
</dbReference>
<dbReference type="SMART" id="SM00842">
    <property type="entry name" value="FtsA"/>
    <property type="match status" value="1"/>
</dbReference>
<dbReference type="InterPro" id="IPR043129">
    <property type="entry name" value="ATPase_NBD"/>
</dbReference>
<dbReference type="AlphaFoldDB" id="A0A7T0FZZ6"/>
<evidence type="ECO:0000313" key="2">
    <source>
        <dbReference type="EMBL" id="QPJ62060.1"/>
    </source>
</evidence>
<dbReference type="KEGG" id="nli:G3M70_09335"/>
<protein>
    <submittedName>
        <fullName evidence="2">Type IV pilus assembly protein PilM</fullName>
    </submittedName>
</protein>
<proteinExistence type="predicted"/>
<dbReference type="InterPro" id="IPR003494">
    <property type="entry name" value="SHS2_FtsA"/>
</dbReference>
<feature type="domain" description="SHS2" evidence="1">
    <location>
        <begin position="9"/>
        <end position="184"/>
    </location>
</feature>
<dbReference type="Gene3D" id="3.30.1490.300">
    <property type="match status" value="1"/>
</dbReference>
<dbReference type="PANTHER" id="PTHR32432">
    <property type="entry name" value="CELL DIVISION PROTEIN FTSA-RELATED"/>
    <property type="match status" value="1"/>
</dbReference>
<name>A0A7T0FZZ6_9BACT</name>
<dbReference type="Pfam" id="PF11104">
    <property type="entry name" value="PilM_2"/>
    <property type="match status" value="1"/>
</dbReference>
<dbReference type="Gene3D" id="3.30.420.40">
    <property type="match status" value="2"/>
</dbReference>